<comment type="caution">
    <text evidence="2">The sequence shown here is derived from an EMBL/GenBank/DDBJ whole genome shotgun (WGS) entry which is preliminary data.</text>
</comment>
<dbReference type="Gene3D" id="3.15.10.30">
    <property type="entry name" value="Haemolymph juvenile hormone binding protein"/>
    <property type="match status" value="1"/>
</dbReference>
<accession>A0A8J6H563</accession>
<protein>
    <submittedName>
        <fullName evidence="2">Uncharacterized protein</fullName>
    </submittedName>
</protein>
<sequence>MNFHILTLSILVCSCACAKLPSNFKKCNRKQSDFNACFSEAVAHAVKQLNVPVKEVGLPSIDPLVVPSLKIEAGTSAVSFEQSYTNLSLTGFTNVNIEKVEMNFKTNTLSIEGSVPDVVMSFTYDFNGNILMLPINGKGPGKIDISNNFIVCQ</sequence>
<evidence type="ECO:0000313" key="2">
    <source>
        <dbReference type="EMBL" id="KAH0807437.1"/>
    </source>
</evidence>
<proteinExistence type="predicted"/>
<name>A0A8J6H563_TENMO</name>
<dbReference type="Proteomes" id="UP000719412">
    <property type="component" value="Unassembled WGS sequence"/>
</dbReference>
<evidence type="ECO:0000256" key="1">
    <source>
        <dbReference type="SAM" id="SignalP"/>
    </source>
</evidence>
<keyword evidence="1" id="KW-0732">Signal</keyword>
<feature type="signal peptide" evidence="1">
    <location>
        <begin position="1"/>
        <end position="18"/>
    </location>
</feature>
<evidence type="ECO:0000313" key="3">
    <source>
        <dbReference type="Proteomes" id="UP000719412"/>
    </source>
</evidence>
<dbReference type="PANTHER" id="PTHR11008">
    <property type="entry name" value="PROTEIN TAKEOUT-LIKE PROTEIN"/>
    <property type="match status" value="1"/>
</dbReference>
<dbReference type="GO" id="GO:0005615">
    <property type="term" value="C:extracellular space"/>
    <property type="evidence" value="ECO:0007669"/>
    <property type="project" value="TreeGrafter"/>
</dbReference>
<gene>
    <name evidence="2" type="ORF">GEV33_015354</name>
</gene>
<keyword evidence="3" id="KW-1185">Reference proteome</keyword>
<reference evidence="2" key="1">
    <citation type="journal article" date="2020" name="J Insects Food Feed">
        <title>The yellow mealworm (Tenebrio molitor) genome: a resource for the emerging insects as food and feed industry.</title>
        <authorList>
            <person name="Eriksson T."/>
            <person name="Andere A."/>
            <person name="Kelstrup H."/>
            <person name="Emery V."/>
            <person name="Picard C."/>
        </authorList>
    </citation>
    <scope>NUCLEOTIDE SEQUENCE</scope>
    <source>
        <strain evidence="2">Stoneville</strain>
        <tissue evidence="2">Whole head</tissue>
    </source>
</reference>
<dbReference type="Pfam" id="PF06585">
    <property type="entry name" value="JHBP"/>
    <property type="match status" value="1"/>
</dbReference>
<reference evidence="2" key="2">
    <citation type="submission" date="2021-08" db="EMBL/GenBank/DDBJ databases">
        <authorList>
            <person name="Eriksson T."/>
        </authorList>
    </citation>
    <scope>NUCLEOTIDE SEQUENCE</scope>
    <source>
        <strain evidence="2">Stoneville</strain>
        <tissue evidence="2">Whole head</tissue>
    </source>
</reference>
<dbReference type="InterPro" id="IPR010562">
    <property type="entry name" value="Haemolymph_juvenile_hormone-bd"/>
</dbReference>
<dbReference type="EMBL" id="JABDTM020030410">
    <property type="protein sequence ID" value="KAH0807437.1"/>
    <property type="molecule type" value="Genomic_DNA"/>
</dbReference>
<organism evidence="2 3">
    <name type="scientific">Tenebrio molitor</name>
    <name type="common">Yellow mealworm beetle</name>
    <dbReference type="NCBI Taxonomy" id="7067"/>
    <lineage>
        <taxon>Eukaryota</taxon>
        <taxon>Metazoa</taxon>
        <taxon>Ecdysozoa</taxon>
        <taxon>Arthropoda</taxon>
        <taxon>Hexapoda</taxon>
        <taxon>Insecta</taxon>
        <taxon>Pterygota</taxon>
        <taxon>Neoptera</taxon>
        <taxon>Endopterygota</taxon>
        <taxon>Coleoptera</taxon>
        <taxon>Polyphaga</taxon>
        <taxon>Cucujiformia</taxon>
        <taxon>Tenebrionidae</taxon>
        <taxon>Tenebrio</taxon>
    </lineage>
</organism>
<dbReference type="AlphaFoldDB" id="A0A8J6H563"/>
<dbReference type="InterPro" id="IPR038606">
    <property type="entry name" value="To_sf"/>
</dbReference>
<feature type="chain" id="PRO_5035175901" evidence="1">
    <location>
        <begin position="19"/>
        <end position="153"/>
    </location>
</feature>
<dbReference type="PANTHER" id="PTHR11008:SF32">
    <property type="entry name" value="CIRCADIAN CLOCK-CONTROLLED PROTEIN DAYWAKE-RELATED"/>
    <property type="match status" value="1"/>
</dbReference>